<dbReference type="InterPro" id="IPR027385">
    <property type="entry name" value="Beta-barrel_OMP"/>
</dbReference>
<evidence type="ECO:0000256" key="2">
    <source>
        <dbReference type="SAM" id="SignalP"/>
    </source>
</evidence>
<dbReference type="RefSeq" id="WP_110171835.1">
    <property type="nucleotide sequence ID" value="NZ_CP015136.1"/>
</dbReference>
<sequence length="231" mass="25449" precursor="true">MVRRLLASGAMVLACSGAAFAQDMVVGGNIGGFLVRNEESRDRDDVLRNNRTFLAFEIEDFDSTTFGGDFAVSVGSFLEVGVGLNYSQSTVPSVNEEFVDDDGTEIFMEMKQKVVPLALTAKLFPFTRDAKIQPYLGGGVQFNRWQYTEVGEFLDYDTGDIFRDSFTDDGVETGPVFLAGLRFPVGANLLLGGEWRYATAKADLDPDLGFYGKTLDLGGHTWLFTVAYKFK</sequence>
<dbReference type="EMBL" id="CP015136">
    <property type="protein sequence ID" value="AMY10169.1"/>
    <property type="molecule type" value="Genomic_DNA"/>
</dbReference>
<evidence type="ECO:0000313" key="4">
    <source>
        <dbReference type="EMBL" id="AMY10169.1"/>
    </source>
</evidence>
<dbReference type="Pfam" id="PF13505">
    <property type="entry name" value="OMP_b-brl"/>
    <property type="match status" value="1"/>
</dbReference>
<evidence type="ECO:0000256" key="1">
    <source>
        <dbReference type="ARBA" id="ARBA00022729"/>
    </source>
</evidence>
<dbReference type="InterPro" id="IPR011250">
    <property type="entry name" value="OMP/PagP_B-barrel"/>
</dbReference>
<dbReference type="Proteomes" id="UP000076079">
    <property type="component" value="Chromosome"/>
</dbReference>
<dbReference type="PROSITE" id="PS51257">
    <property type="entry name" value="PROKAR_LIPOPROTEIN"/>
    <property type="match status" value="1"/>
</dbReference>
<dbReference type="STRING" id="1855912.LuPra_03398"/>
<dbReference type="Gene3D" id="2.40.160.20">
    <property type="match status" value="1"/>
</dbReference>
<gene>
    <name evidence="4" type="ORF">LuPra_03398</name>
</gene>
<dbReference type="OrthoDB" id="9807574at2"/>
<protein>
    <recommendedName>
        <fullName evidence="3">Outer membrane protein beta-barrel domain-containing protein</fullName>
    </recommendedName>
</protein>
<dbReference type="SUPFAM" id="SSF56925">
    <property type="entry name" value="OMPA-like"/>
    <property type="match status" value="1"/>
</dbReference>
<keyword evidence="5" id="KW-1185">Reference proteome</keyword>
<reference evidence="5" key="2">
    <citation type="submission" date="2016-04" db="EMBL/GenBank/DDBJ databases">
        <title>First Complete Genome Sequence of a Subdivision 6 Acidobacterium.</title>
        <authorList>
            <person name="Huang S."/>
            <person name="Vieira S."/>
            <person name="Bunk B."/>
            <person name="Riedel T."/>
            <person name="Sproeer C."/>
            <person name="Overmann J."/>
        </authorList>
    </citation>
    <scope>NUCLEOTIDE SEQUENCE [LARGE SCALE GENOMIC DNA]</scope>
    <source>
        <strain evidence="5">DSM 100886 HEG_-6_39</strain>
    </source>
</reference>
<feature type="chain" id="PRO_5007511829" description="Outer membrane protein beta-barrel domain-containing protein" evidence="2">
    <location>
        <begin position="22"/>
        <end position="231"/>
    </location>
</feature>
<accession>A0A143PQU1</accession>
<feature type="signal peptide" evidence="2">
    <location>
        <begin position="1"/>
        <end position="21"/>
    </location>
</feature>
<dbReference type="AlphaFoldDB" id="A0A143PQU1"/>
<evidence type="ECO:0000313" key="5">
    <source>
        <dbReference type="Proteomes" id="UP000076079"/>
    </source>
</evidence>
<keyword evidence="1 2" id="KW-0732">Signal</keyword>
<proteinExistence type="predicted"/>
<organism evidence="4 5">
    <name type="scientific">Luteitalea pratensis</name>
    <dbReference type="NCBI Taxonomy" id="1855912"/>
    <lineage>
        <taxon>Bacteria</taxon>
        <taxon>Pseudomonadati</taxon>
        <taxon>Acidobacteriota</taxon>
        <taxon>Vicinamibacteria</taxon>
        <taxon>Vicinamibacterales</taxon>
        <taxon>Vicinamibacteraceae</taxon>
        <taxon>Luteitalea</taxon>
    </lineage>
</organism>
<dbReference type="KEGG" id="abac:LuPra_03398"/>
<feature type="domain" description="Outer membrane protein beta-barrel" evidence="3">
    <location>
        <begin position="10"/>
        <end position="230"/>
    </location>
</feature>
<evidence type="ECO:0000259" key="3">
    <source>
        <dbReference type="Pfam" id="PF13505"/>
    </source>
</evidence>
<reference evidence="4 5" key="1">
    <citation type="journal article" date="2016" name="Genome Announc.">
        <title>First Complete Genome Sequence of a Subdivision 6 Acidobacterium Strain.</title>
        <authorList>
            <person name="Huang S."/>
            <person name="Vieira S."/>
            <person name="Bunk B."/>
            <person name="Riedel T."/>
            <person name="Sproer C."/>
            <person name="Overmann J."/>
        </authorList>
    </citation>
    <scope>NUCLEOTIDE SEQUENCE [LARGE SCALE GENOMIC DNA]</scope>
    <source>
        <strain evidence="5">DSM 100886 HEG_-6_39</strain>
    </source>
</reference>
<name>A0A143PQU1_LUTPR</name>